<keyword evidence="1" id="KW-0739">Sodium transport</keyword>
<feature type="transmembrane region" description="Helical" evidence="1">
    <location>
        <begin position="95"/>
        <end position="117"/>
    </location>
</feature>
<dbReference type="GO" id="GO:0015813">
    <property type="term" value="P:L-glutamate transmembrane transport"/>
    <property type="evidence" value="ECO:0007669"/>
    <property type="project" value="UniProtKB-UniRule"/>
</dbReference>
<keyword evidence="1" id="KW-0813">Transport</keyword>
<comment type="caution">
    <text evidence="3">The sequence shown here is derived from an EMBL/GenBank/DDBJ whole genome shotgun (WGS) entry which is preliminary data.</text>
</comment>
<evidence type="ECO:0000256" key="2">
    <source>
        <dbReference type="NCBIfam" id="TIGR00210"/>
    </source>
</evidence>
<keyword evidence="1" id="KW-0406">Ion transport</keyword>
<gene>
    <name evidence="3" type="primary">gltS</name>
    <name evidence="3" type="ORF">HMJ28_07115</name>
</gene>
<comment type="function">
    <text evidence="1">Catalyzes the sodium-dependent transport of glutamate.</text>
</comment>
<keyword evidence="1" id="KW-1003">Cell membrane</keyword>
<dbReference type="Proteomes" id="UP000528432">
    <property type="component" value="Unassembled WGS sequence"/>
</dbReference>
<name>A0A7Y3V7H8_CLOCO</name>
<keyword evidence="1" id="KW-0769">Symport</keyword>
<keyword evidence="1" id="KW-0029">Amino-acid transport</keyword>
<keyword evidence="1" id="KW-0472">Membrane</keyword>
<feature type="transmembrane region" description="Helical" evidence="1">
    <location>
        <begin position="153"/>
        <end position="176"/>
    </location>
</feature>
<evidence type="ECO:0000313" key="4">
    <source>
        <dbReference type="Proteomes" id="UP000528432"/>
    </source>
</evidence>
<organism evidence="3 4">
    <name type="scientific">Clostridium cochlearium</name>
    <dbReference type="NCBI Taxonomy" id="1494"/>
    <lineage>
        <taxon>Bacteria</taxon>
        <taxon>Bacillati</taxon>
        <taxon>Bacillota</taxon>
        <taxon>Clostridia</taxon>
        <taxon>Eubacteriales</taxon>
        <taxon>Clostridiaceae</taxon>
        <taxon>Clostridium</taxon>
    </lineage>
</organism>
<dbReference type="RefSeq" id="WP_171303417.1">
    <property type="nucleotide sequence ID" value="NZ_JABFIF010000012.1"/>
</dbReference>
<feature type="transmembrane region" description="Helical" evidence="1">
    <location>
        <begin position="305"/>
        <end position="325"/>
    </location>
</feature>
<dbReference type="GO" id="GO:0015501">
    <property type="term" value="F:glutamate:sodium symporter activity"/>
    <property type="evidence" value="ECO:0007669"/>
    <property type="project" value="UniProtKB-UniRule"/>
</dbReference>
<feature type="transmembrane region" description="Helical" evidence="1">
    <location>
        <begin position="369"/>
        <end position="396"/>
    </location>
</feature>
<comment type="similarity">
    <text evidence="1">Belongs to the glutamate:Na(+) symporter (ESS) (TC 2.A.27) family.</text>
</comment>
<feature type="transmembrane region" description="Helical" evidence="1">
    <location>
        <begin position="71"/>
        <end position="88"/>
    </location>
</feature>
<feature type="transmembrane region" description="Helical" evidence="1">
    <location>
        <begin position="6"/>
        <end position="22"/>
    </location>
</feature>
<evidence type="ECO:0000313" key="3">
    <source>
        <dbReference type="EMBL" id="NOH16153.1"/>
    </source>
</evidence>
<dbReference type="GO" id="GO:0005886">
    <property type="term" value="C:plasma membrane"/>
    <property type="evidence" value="ECO:0007669"/>
    <property type="project" value="UniProtKB-SubCell"/>
</dbReference>
<dbReference type="EMBL" id="JABFIF010000012">
    <property type="protein sequence ID" value="NOH16153.1"/>
    <property type="molecule type" value="Genomic_DNA"/>
</dbReference>
<comment type="subcellular location">
    <subcellularLocation>
        <location evidence="1">Cell membrane</location>
        <topology evidence="1">Multi-pass membrane protein</topology>
    </subcellularLocation>
</comment>
<reference evidence="3 4" key="1">
    <citation type="submission" date="2020-05" db="EMBL/GenBank/DDBJ databases">
        <title>Draft genome sequence of Clostridium cochlearium strain AGROS13 isolated from a sheep dairy farm in New Zealand.</title>
        <authorList>
            <person name="Gupta T.B."/>
            <person name="Jauregui R."/>
            <person name="Risson A.N."/>
            <person name="Brightwell G."/>
            <person name="Maclean P."/>
        </authorList>
    </citation>
    <scope>NUCLEOTIDE SEQUENCE [LARGE SCALE GENOMIC DNA]</scope>
    <source>
        <strain evidence="3 4">AGROS13</strain>
    </source>
</reference>
<feature type="transmembrane region" description="Helical" evidence="1">
    <location>
        <begin position="216"/>
        <end position="233"/>
    </location>
</feature>
<keyword evidence="1" id="KW-0915">Sodium</keyword>
<feature type="transmembrane region" description="Helical" evidence="1">
    <location>
        <begin position="34"/>
        <end position="51"/>
    </location>
</feature>
<dbReference type="NCBIfam" id="TIGR00210">
    <property type="entry name" value="gltS"/>
    <property type="match status" value="1"/>
</dbReference>
<dbReference type="PANTHER" id="PTHR36178:SF1">
    <property type="entry name" value="SODIUM_GLUTAMATE SYMPORTER"/>
    <property type="match status" value="1"/>
</dbReference>
<dbReference type="PANTHER" id="PTHR36178">
    <property type="entry name" value="SLR0625 PROTEIN"/>
    <property type="match status" value="1"/>
</dbReference>
<keyword evidence="1" id="KW-1133">Transmembrane helix</keyword>
<evidence type="ECO:0000256" key="1">
    <source>
        <dbReference type="HAMAP-Rule" id="MF_02062"/>
    </source>
</evidence>
<feature type="transmembrane region" description="Helical" evidence="1">
    <location>
        <begin position="332"/>
        <end position="349"/>
    </location>
</feature>
<feature type="transmembrane region" description="Helical" evidence="1">
    <location>
        <begin position="239"/>
        <end position="261"/>
    </location>
</feature>
<dbReference type="InterPro" id="IPR004445">
    <property type="entry name" value="GltS"/>
</dbReference>
<dbReference type="HAMAP" id="MF_02062">
    <property type="entry name" value="GltS"/>
    <property type="match status" value="1"/>
</dbReference>
<sequence>MEIKFDMMQTAALAVVVYYFGAWVKTKIQVLEKFCIPAPVVGGLIFAFLHLFLRQSGALTLELDTTLQKPFMMVFFTSIGMGASIELIKKGGLQVVIFWLVASLLCVFQNAIGVALAKVLNQSPFLGMLCGSVTMTGGHGTGGAFGPYFEKNYGVVGATATAMAAATFGLVMGSLIGGPIGKRLIEAKNLKPNTEVYESADSVIGEKEEAVNYDELFRTLTLILVSIGIGAILEKFFVSIGVTLPSYVNSMIIAAIILNIGESTGKWHINSKCTDILGNIGLNVFLSMALVGLKLWELAAVAGPMLIILVAQTIFMAIFAYFVTFNLLGRDFDAAVLAAGHCGFGMGATPNGIANMTAVVERYGPAPRAFFVLPIVGAFLIDFSNSIIITAFVNFFK</sequence>
<keyword evidence="1" id="KW-0812">Transmembrane</keyword>
<dbReference type="AlphaFoldDB" id="A0A7Y3V7H8"/>
<accession>A0A7Y3V7H8</accession>
<protein>
    <recommendedName>
        <fullName evidence="1 2">Sodium/glutamate symporter</fullName>
    </recommendedName>
</protein>
<feature type="transmembrane region" description="Helical" evidence="1">
    <location>
        <begin position="273"/>
        <end position="293"/>
    </location>
</feature>
<dbReference type="Pfam" id="PF03616">
    <property type="entry name" value="Glt_symporter"/>
    <property type="match status" value="1"/>
</dbReference>
<proteinExistence type="inferred from homology"/>